<evidence type="ECO:0000313" key="1">
    <source>
        <dbReference type="EMBL" id="CAG8838984.1"/>
    </source>
</evidence>
<dbReference type="EMBL" id="CAJVQA010085843">
    <property type="protein sequence ID" value="CAG8838984.1"/>
    <property type="molecule type" value="Genomic_DNA"/>
</dbReference>
<organism evidence="1 2">
    <name type="scientific">Cetraspora pellucida</name>
    <dbReference type="NCBI Taxonomy" id="1433469"/>
    <lineage>
        <taxon>Eukaryota</taxon>
        <taxon>Fungi</taxon>
        <taxon>Fungi incertae sedis</taxon>
        <taxon>Mucoromycota</taxon>
        <taxon>Glomeromycotina</taxon>
        <taxon>Glomeromycetes</taxon>
        <taxon>Diversisporales</taxon>
        <taxon>Gigasporaceae</taxon>
        <taxon>Cetraspora</taxon>
    </lineage>
</organism>
<evidence type="ECO:0000313" key="2">
    <source>
        <dbReference type="Proteomes" id="UP000789759"/>
    </source>
</evidence>
<dbReference type="AlphaFoldDB" id="A0A9N9KJG4"/>
<keyword evidence="2" id="KW-1185">Reference proteome</keyword>
<name>A0A9N9KJG4_9GLOM</name>
<proteinExistence type="predicted"/>
<sequence length="60" mass="6967">LADVWTQLRKMSMEYDGLDPSHYVSLLAYSWDAMLKMTGVKIELFTDMAMHDFIEKAKHG</sequence>
<comment type="caution">
    <text evidence="1">The sequence shown here is derived from an EMBL/GenBank/DDBJ whole genome shotgun (WGS) entry which is preliminary data.</text>
</comment>
<reference evidence="1" key="1">
    <citation type="submission" date="2021-06" db="EMBL/GenBank/DDBJ databases">
        <authorList>
            <person name="Kallberg Y."/>
            <person name="Tangrot J."/>
            <person name="Rosling A."/>
        </authorList>
    </citation>
    <scope>NUCLEOTIDE SEQUENCE</scope>
    <source>
        <strain evidence="1">FL966</strain>
    </source>
</reference>
<gene>
    <name evidence="1" type="ORF">CPELLU_LOCUS21782</name>
</gene>
<feature type="non-terminal residue" evidence="1">
    <location>
        <position position="1"/>
    </location>
</feature>
<accession>A0A9N9KJG4</accession>
<dbReference type="OrthoDB" id="2404467at2759"/>
<feature type="non-terminal residue" evidence="1">
    <location>
        <position position="60"/>
    </location>
</feature>
<protein>
    <submittedName>
        <fullName evidence="1">24555_t:CDS:1</fullName>
    </submittedName>
</protein>
<dbReference type="Proteomes" id="UP000789759">
    <property type="component" value="Unassembled WGS sequence"/>
</dbReference>